<feature type="transmembrane region" description="Helical" evidence="1">
    <location>
        <begin position="20"/>
        <end position="47"/>
    </location>
</feature>
<dbReference type="InterPro" id="IPR012495">
    <property type="entry name" value="TadE-like_dom"/>
</dbReference>
<keyword evidence="4" id="KW-1185">Reference proteome</keyword>
<evidence type="ECO:0000313" key="4">
    <source>
        <dbReference type="Proteomes" id="UP000242757"/>
    </source>
</evidence>
<feature type="domain" description="TadE-like" evidence="2">
    <location>
        <begin position="14"/>
        <end position="56"/>
    </location>
</feature>
<accession>A0A233RBX3</accession>
<protein>
    <recommendedName>
        <fullName evidence="2">TadE-like domain-containing protein</fullName>
    </recommendedName>
</protein>
<comment type="caution">
    <text evidence="3">The sequence shown here is derived from an EMBL/GenBank/DDBJ whole genome shotgun (WGS) entry which is preliminary data.</text>
</comment>
<organism evidence="3 4">
    <name type="scientific">Oceanimonas doudoroffii</name>
    <dbReference type="NCBI Taxonomy" id="84158"/>
    <lineage>
        <taxon>Bacteria</taxon>
        <taxon>Pseudomonadati</taxon>
        <taxon>Pseudomonadota</taxon>
        <taxon>Gammaproteobacteria</taxon>
        <taxon>Aeromonadales</taxon>
        <taxon>Aeromonadaceae</taxon>
        <taxon>Oceanimonas</taxon>
    </lineage>
</organism>
<reference evidence="3 4" key="1">
    <citation type="submission" date="2017-08" db="EMBL/GenBank/DDBJ databases">
        <title>A Genome Sequence of Oceanimonas doudoroffii ATCC 27123T.</title>
        <authorList>
            <person name="Brennan M.A."/>
            <person name="Maclea K.S."/>
            <person name="Mcclelland W.D."/>
            <person name="Trachtenberg A.M."/>
        </authorList>
    </citation>
    <scope>NUCLEOTIDE SEQUENCE [LARGE SCALE GENOMIC DNA]</scope>
    <source>
        <strain evidence="3 4">ATCC 27123</strain>
    </source>
</reference>
<keyword evidence="1" id="KW-1133">Transmembrane helix</keyword>
<sequence>MLINNRPAPQSQKGVASIEFAIIFVLFFTLFYGMVSYTIPLMLGAAYQQLSAEALRQAVSSSDIYRYRAGAEDPDVAGVAMEAEKKAQEVIATSWLPPQWAHRCESYNEQLLKISGDGSQWSACIRHRQPASIMPSISLLGWKIPQLPDEIRGEASIRIR</sequence>
<dbReference type="Proteomes" id="UP000242757">
    <property type="component" value="Unassembled WGS sequence"/>
</dbReference>
<dbReference type="OrthoDB" id="6870417at2"/>
<dbReference type="Pfam" id="PF07811">
    <property type="entry name" value="TadE"/>
    <property type="match status" value="1"/>
</dbReference>
<gene>
    <name evidence="3" type="ORF">B6S08_15815</name>
</gene>
<name>A0A233RBX3_9GAMM</name>
<proteinExistence type="predicted"/>
<evidence type="ECO:0000313" key="3">
    <source>
        <dbReference type="EMBL" id="OXY80888.1"/>
    </source>
</evidence>
<dbReference type="AlphaFoldDB" id="A0A233RBX3"/>
<dbReference type="EMBL" id="NBIM01000007">
    <property type="protein sequence ID" value="OXY80888.1"/>
    <property type="molecule type" value="Genomic_DNA"/>
</dbReference>
<evidence type="ECO:0000256" key="1">
    <source>
        <dbReference type="SAM" id="Phobius"/>
    </source>
</evidence>
<evidence type="ECO:0000259" key="2">
    <source>
        <dbReference type="Pfam" id="PF07811"/>
    </source>
</evidence>
<keyword evidence="1" id="KW-0812">Transmembrane</keyword>
<keyword evidence="1" id="KW-0472">Membrane</keyword>
<dbReference type="RefSeq" id="WP_094201774.1">
    <property type="nucleotide sequence ID" value="NZ_NBIM01000007.1"/>
</dbReference>